<comment type="caution">
    <text evidence="7">The sequence shown here is derived from an EMBL/GenBank/DDBJ whole genome shotgun (WGS) entry which is preliminary data.</text>
</comment>
<protein>
    <recommendedName>
        <fullName evidence="4">Amine oxidase</fullName>
        <ecNumber evidence="4">1.4.3.-</ecNumber>
    </recommendedName>
</protein>
<evidence type="ECO:0000313" key="8">
    <source>
        <dbReference type="Proteomes" id="UP000770015"/>
    </source>
</evidence>
<reference evidence="7" key="1">
    <citation type="journal article" date="2021" name="Nat. Commun.">
        <title>Genetic determinants of endophytism in the Arabidopsis root mycobiome.</title>
        <authorList>
            <person name="Mesny F."/>
            <person name="Miyauchi S."/>
            <person name="Thiergart T."/>
            <person name="Pickel B."/>
            <person name="Atanasova L."/>
            <person name="Karlsson M."/>
            <person name="Huettel B."/>
            <person name="Barry K.W."/>
            <person name="Haridas S."/>
            <person name="Chen C."/>
            <person name="Bauer D."/>
            <person name="Andreopoulos W."/>
            <person name="Pangilinan J."/>
            <person name="LaButti K."/>
            <person name="Riley R."/>
            <person name="Lipzen A."/>
            <person name="Clum A."/>
            <person name="Drula E."/>
            <person name="Henrissat B."/>
            <person name="Kohler A."/>
            <person name="Grigoriev I.V."/>
            <person name="Martin F.M."/>
            <person name="Hacquard S."/>
        </authorList>
    </citation>
    <scope>NUCLEOTIDE SEQUENCE</scope>
    <source>
        <strain evidence="7">MPI-SDFR-AT-0117</strain>
    </source>
</reference>
<evidence type="ECO:0000259" key="6">
    <source>
        <dbReference type="Pfam" id="PF01593"/>
    </source>
</evidence>
<dbReference type="Proteomes" id="UP000770015">
    <property type="component" value="Unassembled WGS sequence"/>
</dbReference>
<proteinExistence type="inferred from homology"/>
<keyword evidence="8" id="KW-1185">Reference proteome</keyword>
<dbReference type="GO" id="GO:0016491">
    <property type="term" value="F:oxidoreductase activity"/>
    <property type="evidence" value="ECO:0007669"/>
    <property type="project" value="UniProtKB-KW"/>
</dbReference>
<dbReference type="OrthoDB" id="7777654at2759"/>
<name>A0A9P8VA28_9PEZI</name>
<dbReference type="EMBL" id="JAGSXJ010000014">
    <property type="protein sequence ID" value="KAH6685837.1"/>
    <property type="molecule type" value="Genomic_DNA"/>
</dbReference>
<dbReference type="InterPro" id="IPR001613">
    <property type="entry name" value="Flavin_amine_oxidase"/>
</dbReference>
<dbReference type="InterPro" id="IPR002937">
    <property type="entry name" value="Amino_oxidase"/>
</dbReference>
<evidence type="ECO:0000256" key="1">
    <source>
        <dbReference type="ARBA" id="ARBA00001974"/>
    </source>
</evidence>
<evidence type="ECO:0000313" key="7">
    <source>
        <dbReference type="EMBL" id="KAH6685837.1"/>
    </source>
</evidence>
<feature type="domain" description="Amine oxidase" evidence="6">
    <location>
        <begin position="47"/>
        <end position="483"/>
    </location>
</feature>
<evidence type="ECO:0000256" key="5">
    <source>
        <dbReference type="SAM" id="SignalP"/>
    </source>
</evidence>
<dbReference type="PANTHER" id="PTHR10742">
    <property type="entry name" value="FLAVIN MONOAMINE OXIDASE"/>
    <property type="match status" value="1"/>
</dbReference>
<dbReference type="InterPro" id="IPR036188">
    <property type="entry name" value="FAD/NAD-bd_sf"/>
</dbReference>
<comment type="similarity">
    <text evidence="4">Belongs to the flavin monoamine oxidase family.</text>
</comment>
<feature type="chain" id="PRO_5040242305" description="Amine oxidase" evidence="5">
    <location>
        <begin position="21"/>
        <end position="531"/>
    </location>
</feature>
<dbReference type="SUPFAM" id="SSF51905">
    <property type="entry name" value="FAD/NAD(P)-binding domain"/>
    <property type="match status" value="1"/>
</dbReference>
<dbReference type="PRINTS" id="PR00757">
    <property type="entry name" value="AMINEOXDASEF"/>
</dbReference>
<comment type="cofactor">
    <cofactor evidence="1 4">
        <name>FAD</name>
        <dbReference type="ChEBI" id="CHEBI:57692"/>
    </cofactor>
</comment>
<feature type="binding site" evidence="3">
    <location>
        <position position="265"/>
    </location>
    <ligand>
        <name>FAD</name>
        <dbReference type="ChEBI" id="CHEBI:57692"/>
    </ligand>
</feature>
<keyword evidence="4" id="KW-0285">Flavoprotein</keyword>
<dbReference type="AlphaFoldDB" id="A0A9P8VA28"/>
<evidence type="ECO:0000256" key="4">
    <source>
        <dbReference type="RuleBase" id="RU362067"/>
    </source>
</evidence>
<dbReference type="Pfam" id="PF01593">
    <property type="entry name" value="Amino_oxidase"/>
    <property type="match status" value="1"/>
</dbReference>
<dbReference type="Gene3D" id="3.90.660.10">
    <property type="match status" value="1"/>
</dbReference>
<keyword evidence="4" id="KW-0274">FAD</keyword>
<feature type="binding site" evidence="3">
    <location>
        <position position="48"/>
    </location>
    <ligand>
        <name>FAD</name>
        <dbReference type="ChEBI" id="CHEBI:57692"/>
    </ligand>
</feature>
<dbReference type="SUPFAM" id="SSF54373">
    <property type="entry name" value="FAD-linked reductases, C-terminal domain"/>
    <property type="match status" value="1"/>
</dbReference>
<accession>A0A9P8VA28</accession>
<evidence type="ECO:0000256" key="3">
    <source>
        <dbReference type="PIRSR" id="PIRSR601613-1"/>
    </source>
</evidence>
<dbReference type="GO" id="GO:0006598">
    <property type="term" value="P:polyamine catabolic process"/>
    <property type="evidence" value="ECO:0007669"/>
    <property type="project" value="TreeGrafter"/>
</dbReference>
<sequence length="531" mass="59385">MTPRLAAFLALCAELRLAQAAVIPAQDESAVPKACRKTKVAVLGAGVSGITAAQALAAGKVDDFLIIEHNDFIGGRVHHTTFGSKPDGSPYTVELGANWIEGVGGTGPVKNPILAAAERSGIQSVFSDYDAILSYDQNGPNDYLHLLEEFAGNFTIAQQDAGYILENDLQDSSMRAGLSVAGWKPRRDMLAQAAEWWSWDFGVSYPPEDCGFQFGITGDNETFNRFGDERYLATDQRGLNRYIRDEALTFLESETDQRLLLNTTVEAIEYSRKGVVVRNRDGGCVEAEYAICTFSVGVLQNDVVDFQPPLPVWKREAIEQFQMGTYTKIFMQFNESFWPEDSQFLLYADPEERGWFPMFQNLAAPGFLEGSNILFATVVGPQASRVEQQTDEETKEDILVVLRRMFPDKQVPEPTAFMYPRWGLEEWAFGTYSNWPVGMTLTKHQNMRANVDRLWFSGEANSAQYYGFMHGAWYEGKDAGERVAAMVSGDPIINDDTEPDGQLKRYEKLYGSVNSDEFNEGNGWLDDEEEQ</sequence>
<dbReference type="Gene3D" id="3.50.50.60">
    <property type="entry name" value="FAD/NAD(P)-binding domain"/>
    <property type="match status" value="1"/>
</dbReference>
<organism evidence="7 8">
    <name type="scientific">Plectosphaerella plurivora</name>
    <dbReference type="NCBI Taxonomy" id="936078"/>
    <lineage>
        <taxon>Eukaryota</taxon>
        <taxon>Fungi</taxon>
        <taxon>Dikarya</taxon>
        <taxon>Ascomycota</taxon>
        <taxon>Pezizomycotina</taxon>
        <taxon>Sordariomycetes</taxon>
        <taxon>Hypocreomycetidae</taxon>
        <taxon>Glomerellales</taxon>
        <taxon>Plectosphaerellaceae</taxon>
        <taxon>Plectosphaerella</taxon>
    </lineage>
</organism>
<feature type="signal peptide" evidence="5">
    <location>
        <begin position="1"/>
        <end position="20"/>
    </location>
</feature>
<keyword evidence="5" id="KW-0732">Signal</keyword>
<evidence type="ECO:0000256" key="2">
    <source>
        <dbReference type="ARBA" id="ARBA00023002"/>
    </source>
</evidence>
<dbReference type="EC" id="1.4.3.-" evidence="4"/>
<keyword evidence="2 4" id="KW-0560">Oxidoreductase</keyword>
<dbReference type="InterPro" id="IPR050281">
    <property type="entry name" value="Flavin_monoamine_oxidase"/>
</dbReference>
<dbReference type="PANTHER" id="PTHR10742:SF313">
    <property type="entry name" value="AMINE OXIDASE"/>
    <property type="match status" value="1"/>
</dbReference>
<gene>
    <name evidence="7" type="ORF">F5X68DRAFT_262381</name>
</gene>